<gene>
    <name evidence="1" type="ORF">KHA94_00445</name>
</gene>
<organism evidence="1 2">
    <name type="scientific">Cytobacillus citreus</name>
    <dbReference type="NCBI Taxonomy" id="2833586"/>
    <lineage>
        <taxon>Bacteria</taxon>
        <taxon>Bacillati</taxon>
        <taxon>Bacillota</taxon>
        <taxon>Bacilli</taxon>
        <taxon>Bacillales</taxon>
        <taxon>Bacillaceae</taxon>
        <taxon>Cytobacillus</taxon>
    </lineage>
</organism>
<reference evidence="1 2" key="1">
    <citation type="submission" date="2021-05" db="EMBL/GenBank/DDBJ databases">
        <title>Novel Bacillus species.</title>
        <authorList>
            <person name="Liu G."/>
        </authorList>
    </citation>
    <scope>NUCLEOTIDE SEQUENCE [LARGE SCALE GENOMIC DNA]</scope>
    <source>
        <strain evidence="1 2">FJAT-49705</strain>
    </source>
</reference>
<name>A0ABS5NP26_9BACI</name>
<proteinExistence type="predicted"/>
<evidence type="ECO:0000313" key="2">
    <source>
        <dbReference type="Proteomes" id="UP000681027"/>
    </source>
</evidence>
<accession>A0ABS5NP26</accession>
<protein>
    <submittedName>
        <fullName evidence="1">Uncharacterized protein</fullName>
    </submittedName>
</protein>
<dbReference type="EMBL" id="JAGYPM010000001">
    <property type="protein sequence ID" value="MBS4188689.1"/>
    <property type="molecule type" value="Genomic_DNA"/>
</dbReference>
<keyword evidence="2" id="KW-1185">Reference proteome</keyword>
<evidence type="ECO:0000313" key="1">
    <source>
        <dbReference type="EMBL" id="MBS4188689.1"/>
    </source>
</evidence>
<dbReference type="RefSeq" id="WP_213100210.1">
    <property type="nucleotide sequence ID" value="NZ_JAGYPM010000001.1"/>
</dbReference>
<sequence>MAERRKLITEDTKINIDESVFKAKAEELICELFVDYVNKLHQSSVLELKK</sequence>
<dbReference type="Proteomes" id="UP000681027">
    <property type="component" value="Unassembled WGS sequence"/>
</dbReference>
<comment type="caution">
    <text evidence="1">The sequence shown here is derived from an EMBL/GenBank/DDBJ whole genome shotgun (WGS) entry which is preliminary data.</text>
</comment>